<dbReference type="KEGG" id="ghi:107890125"/>
<dbReference type="InterPro" id="IPR019557">
    <property type="entry name" value="AminoTfrase-like_pln_mobile"/>
</dbReference>
<dbReference type="PANTHER" id="PTHR46033">
    <property type="entry name" value="PROTEIN MAIN-LIKE 2"/>
    <property type="match status" value="1"/>
</dbReference>
<feature type="domain" description="Aminotransferase-like plant mobile" evidence="1">
    <location>
        <begin position="8"/>
        <end position="146"/>
    </location>
</feature>
<evidence type="ECO:0000313" key="2">
    <source>
        <dbReference type="Proteomes" id="UP000818029"/>
    </source>
</evidence>
<name>A0A1U8I1N9_GOSHI</name>
<dbReference type="Proteomes" id="UP000818029">
    <property type="component" value="Chromosome A09"/>
</dbReference>
<dbReference type="PaxDb" id="3635-A0A1U8I1N9"/>
<dbReference type="Pfam" id="PF10536">
    <property type="entry name" value="PMD"/>
    <property type="match status" value="1"/>
</dbReference>
<dbReference type="AlphaFoldDB" id="A0A1U8I1N9"/>
<keyword evidence="2" id="KW-1185">Reference proteome</keyword>
<reference evidence="3" key="2">
    <citation type="submission" date="2025-08" db="UniProtKB">
        <authorList>
            <consortium name="RefSeq"/>
        </authorList>
    </citation>
    <scope>IDENTIFICATION</scope>
</reference>
<reference evidence="2" key="1">
    <citation type="journal article" date="2020" name="Nat. Genet.">
        <title>Genomic diversifications of five Gossypium allopolyploid species and their impact on cotton improvement.</title>
        <authorList>
            <person name="Chen Z.J."/>
            <person name="Sreedasyam A."/>
            <person name="Ando A."/>
            <person name="Song Q."/>
            <person name="De Santiago L.M."/>
            <person name="Hulse-Kemp A.M."/>
            <person name="Ding M."/>
            <person name="Ye W."/>
            <person name="Kirkbride R.C."/>
            <person name="Jenkins J."/>
            <person name="Plott C."/>
            <person name="Lovell J."/>
            <person name="Lin Y.M."/>
            <person name="Vaughn R."/>
            <person name="Liu B."/>
            <person name="Simpson S."/>
            <person name="Scheffler B.E."/>
            <person name="Wen L."/>
            <person name="Saski C.A."/>
            <person name="Grover C.E."/>
            <person name="Hu G."/>
            <person name="Conover J.L."/>
            <person name="Carlson J.W."/>
            <person name="Shu S."/>
            <person name="Boston L.B."/>
            <person name="Williams M."/>
            <person name="Peterson D.G."/>
            <person name="McGee K."/>
            <person name="Jones D.C."/>
            <person name="Wendel J.F."/>
            <person name="Stelly D.M."/>
            <person name="Grimwood J."/>
            <person name="Schmutz J."/>
        </authorList>
    </citation>
    <scope>NUCLEOTIDE SEQUENCE [LARGE SCALE GENOMIC DNA]</scope>
    <source>
        <strain evidence="2">cv. TM-1</strain>
    </source>
</reference>
<accession>A0A1U8I1N9</accession>
<dbReference type="RefSeq" id="XP_016670123.1">
    <property type="nucleotide sequence ID" value="XM_016814634.1"/>
</dbReference>
<gene>
    <name evidence="3" type="primary">LOC107890125</name>
</gene>
<evidence type="ECO:0000313" key="3">
    <source>
        <dbReference type="RefSeq" id="XP_016670123.1"/>
    </source>
</evidence>
<organism evidence="2 3">
    <name type="scientific">Gossypium hirsutum</name>
    <name type="common">Upland cotton</name>
    <name type="synonym">Gossypium mexicanum</name>
    <dbReference type="NCBI Taxonomy" id="3635"/>
    <lineage>
        <taxon>Eukaryota</taxon>
        <taxon>Viridiplantae</taxon>
        <taxon>Streptophyta</taxon>
        <taxon>Embryophyta</taxon>
        <taxon>Tracheophyta</taxon>
        <taxon>Spermatophyta</taxon>
        <taxon>Magnoliopsida</taxon>
        <taxon>eudicotyledons</taxon>
        <taxon>Gunneridae</taxon>
        <taxon>Pentapetalae</taxon>
        <taxon>rosids</taxon>
        <taxon>malvids</taxon>
        <taxon>Malvales</taxon>
        <taxon>Malvaceae</taxon>
        <taxon>Malvoideae</taxon>
        <taxon>Gossypium</taxon>
    </lineage>
</organism>
<dbReference type="GeneID" id="107890125"/>
<evidence type="ECO:0000259" key="1">
    <source>
        <dbReference type="Pfam" id="PF10536"/>
    </source>
</evidence>
<dbReference type="GO" id="GO:0010073">
    <property type="term" value="P:meristem maintenance"/>
    <property type="evidence" value="ECO:0007669"/>
    <property type="project" value="InterPro"/>
</dbReference>
<proteinExistence type="predicted"/>
<dbReference type="InterPro" id="IPR044824">
    <property type="entry name" value="MAIN-like"/>
</dbReference>
<protein>
    <submittedName>
        <fullName evidence="3">Protein MAIN-LIKE 1-like</fullName>
    </submittedName>
</protein>
<sequence length="181" mass="21175">MEKFNIIHESVDALLERWRRETFIFHLPYKEATITLKDVTLIIELMINEMAVIEPSAIDTEQYCGMLLGVVSSRENLKESDGELLQCMWLKHFIRLIPSLHVAELELDQYARAWMLWMIRGIFFSDMFENKVHMMFIPLLTNFKKVKLGVCNSNVSLLSDDQDCLKSNRPSQQLHAPIEWG</sequence>
<dbReference type="PANTHER" id="PTHR46033:SF8">
    <property type="entry name" value="PROTEIN MAINTENANCE OF MERISTEMS-LIKE"/>
    <property type="match status" value="1"/>
</dbReference>